<keyword evidence="2" id="KW-1185">Reference proteome</keyword>
<proteinExistence type="predicted"/>
<evidence type="ECO:0000313" key="2">
    <source>
        <dbReference type="Proteomes" id="UP000079169"/>
    </source>
</evidence>
<sequence length="345" mass="39744">MENYKTEPCDASEPTMVDIEVNREGQYNSKCDRIEIDDSSSTSSSSTNKILFAPSKTLNVDELDRISRSDSSDSRKLDSDVSLDFDSMKTVLPSNHIYQKIKEKSSSSDTSSHDKASYSEKQDRFKHIKDSFFNNTISDETNSSGETFKHIHNFLLKEELLKQRMKSGSIDMHHMGDTFDIDIEDETSSTEQRRRKLISQKTMDCRSNFSFTKDPSSLETPIPQREKLKRWYSDQIFDEPCDEFGSKDIFRRVLRNNLNKTKFRAKRMRNVIVTPIKIHQRIILRQDQEGIEEEDGIEPCRKLTPPDEREGSTIPSYDGTAEFSTHAQSTSSDPEFKISSFSSQC</sequence>
<dbReference type="Proteomes" id="UP000079169">
    <property type="component" value="Unplaced"/>
</dbReference>
<dbReference type="KEGG" id="dci:113466339"/>
<gene>
    <name evidence="3" type="primary">LOC113466339</name>
</gene>
<dbReference type="AlphaFoldDB" id="A0A3Q0IMB1"/>
<evidence type="ECO:0000256" key="1">
    <source>
        <dbReference type="SAM" id="MobiDB-lite"/>
    </source>
</evidence>
<dbReference type="RefSeq" id="XP_026677451.1">
    <property type="nucleotide sequence ID" value="XM_026821650.1"/>
</dbReference>
<dbReference type="PaxDb" id="121845-A0A3Q0IMB1"/>
<accession>A0A3Q0IMB1</accession>
<reference evidence="3" key="1">
    <citation type="submission" date="2025-08" db="UniProtKB">
        <authorList>
            <consortium name="RefSeq"/>
        </authorList>
    </citation>
    <scope>IDENTIFICATION</scope>
</reference>
<protein>
    <submittedName>
        <fullName evidence="3">Uncharacterized protein LOC113466339</fullName>
    </submittedName>
</protein>
<feature type="region of interest" description="Disordered" evidence="1">
    <location>
        <begin position="101"/>
        <end position="121"/>
    </location>
</feature>
<feature type="compositionally biased region" description="Basic and acidic residues" evidence="1">
    <location>
        <begin position="298"/>
        <end position="311"/>
    </location>
</feature>
<evidence type="ECO:0000313" key="3">
    <source>
        <dbReference type="RefSeq" id="XP_026677451.1"/>
    </source>
</evidence>
<feature type="region of interest" description="Disordered" evidence="1">
    <location>
        <begin position="289"/>
        <end position="345"/>
    </location>
</feature>
<name>A0A3Q0IMB1_DIACI</name>
<organism evidence="2 3">
    <name type="scientific">Diaphorina citri</name>
    <name type="common">Asian citrus psyllid</name>
    <dbReference type="NCBI Taxonomy" id="121845"/>
    <lineage>
        <taxon>Eukaryota</taxon>
        <taxon>Metazoa</taxon>
        <taxon>Ecdysozoa</taxon>
        <taxon>Arthropoda</taxon>
        <taxon>Hexapoda</taxon>
        <taxon>Insecta</taxon>
        <taxon>Pterygota</taxon>
        <taxon>Neoptera</taxon>
        <taxon>Paraneoptera</taxon>
        <taxon>Hemiptera</taxon>
        <taxon>Sternorrhyncha</taxon>
        <taxon>Psylloidea</taxon>
        <taxon>Psyllidae</taxon>
        <taxon>Diaphorininae</taxon>
        <taxon>Diaphorina</taxon>
    </lineage>
</organism>
<dbReference type="GeneID" id="113466339"/>
<feature type="compositionally biased region" description="Polar residues" evidence="1">
    <location>
        <begin position="322"/>
        <end position="345"/>
    </location>
</feature>